<protein>
    <recommendedName>
        <fullName evidence="1">Xaa-Pro dipeptidyl-peptidase C-terminal domain-containing protein</fullName>
    </recommendedName>
</protein>
<dbReference type="InterPro" id="IPR013736">
    <property type="entry name" value="Xaa-Pro_dipept_C"/>
</dbReference>
<sequence length="106" mass="12191">MFLYNYTDFVGFRTITQPWHTHEHEQKVNPNEIVPVEIELLSSGTLFKKGESLVVVVKGNEVIKGNSPPLPNMKTRYEHEDTVNKGRHLVYTGDNYDSHLIIPVIE</sequence>
<dbReference type="EMBL" id="JABVEG010000001">
    <property type="protein sequence ID" value="NUI81549.1"/>
    <property type="molecule type" value="Genomic_DNA"/>
</dbReference>
<evidence type="ECO:0000259" key="1">
    <source>
        <dbReference type="Pfam" id="PF08530"/>
    </source>
</evidence>
<evidence type="ECO:0000313" key="3">
    <source>
        <dbReference type="Proteomes" id="UP000610527"/>
    </source>
</evidence>
<gene>
    <name evidence="2" type="ORF">HUN84_02075</name>
</gene>
<name>A0ABX2LKS3_9STAP</name>
<dbReference type="Proteomes" id="UP000610527">
    <property type="component" value="Unassembled WGS sequence"/>
</dbReference>
<dbReference type="Pfam" id="PF08530">
    <property type="entry name" value="PepX_C"/>
    <property type="match status" value="1"/>
</dbReference>
<dbReference type="Gene3D" id="2.60.120.260">
    <property type="entry name" value="Galactose-binding domain-like"/>
    <property type="match status" value="1"/>
</dbReference>
<organism evidence="2 3">
    <name type="scientific">Staphylococcus borealis</name>
    <dbReference type="NCBI Taxonomy" id="2742203"/>
    <lineage>
        <taxon>Bacteria</taxon>
        <taxon>Bacillati</taxon>
        <taxon>Bacillota</taxon>
        <taxon>Bacilli</taxon>
        <taxon>Bacillales</taxon>
        <taxon>Staphylococcaceae</taxon>
        <taxon>Staphylococcus</taxon>
    </lineage>
</organism>
<dbReference type="SUPFAM" id="SSF49785">
    <property type="entry name" value="Galactose-binding domain-like"/>
    <property type="match status" value="1"/>
</dbReference>
<proteinExistence type="predicted"/>
<dbReference type="InterPro" id="IPR008979">
    <property type="entry name" value="Galactose-bd-like_sf"/>
</dbReference>
<accession>A0ABX2LKS3</accession>
<feature type="domain" description="Xaa-Pro dipeptidyl-peptidase C-terminal" evidence="1">
    <location>
        <begin position="20"/>
        <end position="100"/>
    </location>
</feature>
<keyword evidence="3" id="KW-1185">Reference proteome</keyword>
<reference evidence="2 3" key="1">
    <citation type="submission" date="2020-06" db="EMBL/GenBank/DDBJ databases">
        <title>Staphylococcus borealis sp. nov. -A novel member of the Staphylococcaceae family isolated from skin and blood in humans.</title>
        <authorList>
            <person name="Pain M."/>
            <person name="Wolden R."/>
            <person name="Jaen-Luchoro D."/>
            <person name="Salva-Serra F."/>
            <person name="Iglesias B.P."/>
            <person name="Karlsson R."/>
            <person name="Klingenberg C."/>
            <person name="Cavanagh J.P."/>
        </authorList>
    </citation>
    <scope>NUCLEOTIDE SEQUENCE [LARGE SCALE GENOMIC DNA]</scope>
    <source>
        <strain evidence="2 3">58-22</strain>
    </source>
</reference>
<comment type="caution">
    <text evidence="2">The sequence shown here is derived from an EMBL/GenBank/DDBJ whole genome shotgun (WGS) entry which is preliminary data.</text>
</comment>
<evidence type="ECO:0000313" key="2">
    <source>
        <dbReference type="EMBL" id="NUI81549.1"/>
    </source>
</evidence>